<protein>
    <submittedName>
        <fullName evidence="1">Uncharacterized protein</fullName>
    </submittedName>
</protein>
<comment type="caution">
    <text evidence="1">The sequence shown here is derived from an EMBL/GenBank/DDBJ whole genome shotgun (WGS) entry which is preliminary data.</text>
</comment>
<sequence>MMYFYTTENTTFGFLNPLVFQDFFGRKKRNTQEKSTSSHRSLIFIYPTQNSCHFHKLKAIEIALFAAHGYAFRSISYHPI</sequence>
<gene>
    <name evidence="1" type="ORF">L2E82_15927</name>
</gene>
<keyword evidence="2" id="KW-1185">Reference proteome</keyword>
<organism evidence="1 2">
    <name type="scientific">Cichorium intybus</name>
    <name type="common">Chicory</name>
    <dbReference type="NCBI Taxonomy" id="13427"/>
    <lineage>
        <taxon>Eukaryota</taxon>
        <taxon>Viridiplantae</taxon>
        <taxon>Streptophyta</taxon>
        <taxon>Embryophyta</taxon>
        <taxon>Tracheophyta</taxon>
        <taxon>Spermatophyta</taxon>
        <taxon>Magnoliopsida</taxon>
        <taxon>eudicotyledons</taxon>
        <taxon>Gunneridae</taxon>
        <taxon>Pentapetalae</taxon>
        <taxon>asterids</taxon>
        <taxon>campanulids</taxon>
        <taxon>Asterales</taxon>
        <taxon>Asteraceae</taxon>
        <taxon>Cichorioideae</taxon>
        <taxon>Cichorieae</taxon>
        <taxon>Cichoriinae</taxon>
        <taxon>Cichorium</taxon>
    </lineage>
</organism>
<dbReference type="EMBL" id="CM042011">
    <property type="protein sequence ID" value="KAI3765881.1"/>
    <property type="molecule type" value="Genomic_DNA"/>
</dbReference>
<reference evidence="2" key="1">
    <citation type="journal article" date="2022" name="Mol. Ecol. Resour.">
        <title>The genomes of chicory, endive, great burdock and yacon provide insights into Asteraceae palaeo-polyploidization history and plant inulin production.</title>
        <authorList>
            <person name="Fan W."/>
            <person name="Wang S."/>
            <person name="Wang H."/>
            <person name="Wang A."/>
            <person name="Jiang F."/>
            <person name="Liu H."/>
            <person name="Zhao H."/>
            <person name="Xu D."/>
            <person name="Zhang Y."/>
        </authorList>
    </citation>
    <scope>NUCLEOTIDE SEQUENCE [LARGE SCALE GENOMIC DNA]</scope>
    <source>
        <strain evidence="2">cv. Punajuju</strain>
    </source>
</reference>
<evidence type="ECO:0000313" key="2">
    <source>
        <dbReference type="Proteomes" id="UP001055811"/>
    </source>
</evidence>
<proteinExistence type="predicted"/>
<reference evidence="1 2" key="2">
    <citation type="journal article" date="2022" name="Mol. Ecol. Resour.">
        <title>The genomes of chicory, endive, great burdock and yacon provide insights into Asteraceae paleo-polyploidization history and plant inulin production.</title>
        <authorList>
            <person name="Fan W."/>
            <person name="Wang S."/>
            <person name="Wang H."/>
            <person name="Wang A."/>
            <person name="Jiang F."/>
            <person name="Liu H."/>
            <person name="Zhao H."/>
            <person name="Xu D."/>
            <person name="Zhang Y."/>
        </authorList>
    </citation>
    <scope>NUCLEOTIDE SEQUENCE [LARGE SCALE GENOMIC DNA]</scope>
    <source>
        <strain evidence="2">cv. Punajuju</strain>
        <tissue evidence="1">Leaves</tissue>
    </source>
</reference>
<accession>A0ACB9F5B1</accession>
<dbReference type="Proteomes" id="UP001055811">
    <property type="component" value="Linkage Group LG03"/>
</dbReference>
<name>A0ACB9F5B1_CICIN</name>
<evidence type="ECO:0000313" key="1">
    <source>
        <dbReference type="EMBL" id="KAI3765881.1"/>
    </source>
</evidence>